<evidence type="ECO:0000259" key="2">
    <source>
        <dbReference type="SMART" id="SM00065"/>
    </source>
</evidence>
<dbReference type="AlphaFoldDB" id="A0AAU8M2V7"/>
<evidence type="ECO:0000313" key="3">
    <source>
        <dbReference type="EMBL" id="XCN75428.1"/>
    </source>
</evidence>
<dbReference type="KEGG" id="eaj:Q3M24_09585"/>
<protein>
    <submittedName>
        <fullName evidence="3">GAF domain-containing protein</fullName>
    </submittedName>
</protein>
<dbReference type="Gene3D" id="3.30.450.40">
    <property type="match status" value="1"/>
</dbReference>
<dbReference type="SMART" id="SM00065">
    <property type="entry name" value="GAF"/>
    <property type="match status" value="1"/>
</dbReference>
<feature type="coiled-coil region" evidence="1">
    <location>
        <begin position="134"/>
        <end position="166"/>
    </location>
</feature>
<reference evidence="3" key="2">
    <citation type="submission" date="2024-06" db="EMBL/GenBank/DDBJ databases">
        <authorList>
            <person name="Plum-Jensen L.E."/>
            <person name="Schramm A."/>
            <person name="Marshall I.P.G."/>
        </authorList>
    </citation>
    <scope>NUCLEOTIDE SEQUENCE</scope>
    <source>
        <strain evidence="3">Rat1</strain>
    </source>
</reference>
<sequence>MLDTTPEQAFDDITLLASFICETPISLITLLDETRQWFKAKVGLAVSETPREVAFCNHALNQSEMLIIEDARRDERFSGNPLVTGDPNIRFYAGSQLVTPDGYPLGTLCVIDQKPRELSPDQLQALEALSRQVISQLELRRASSELQQANTKQEALIAELQEALSLIETLEGMIPICAHCKKIRDDKGYWHQVEVYISQLSSADFDFSHGICPDCMQTLYPEFHEPEERS</sequence>
<evidence type="ECO:0000256" key="1">
    <source>
        <dbReference type="SAM" id="Coils"/>
    </source>
</evidence>
<dbReference type="InterPro" id="IPR003018">
    <property type="entry name" value="GAF"/>
</dbReference>
<proteinExistence type="predicted"/>
<dbReference type="InterPro" id="IPR029016">
    <property type="entry name" value="GAF-like_dom_sf"/>
</dbReference>
<dbReference type="EMBL" id="CP159373">
    <property type="protein sequence ID" value="XCN75428.1"/>
    <property type="molecule type" value="Genomic_DNA"/>
</dbReference>
<accession>A0AAU8M2V7</accession>
<organism evidence="3">
    <name type="scientific">Candidatus Electrothrix aestuarii</name>
    <dbReference type="NCBI Taxonomy" id="3062594"/>
    <lineage>
        <taxon>Bacteria</taxon>
        <taxon>Pseudomonadati</taxon>
        <taxon>Thermodesulfobacteriota</taxon>
        <taxon>Desulfobulbia</taxon>
        <taxon>Desulfobulbales</taxon>
        <taxon>Desulfobulbaceae</taxon>
        <taxon>Candidatus Electrothrix</taxon>
    </lineage>
</organism>
<dbReference type="SUPFAM" id="SSF55781">
    <property type="entry name" value="GAF domain-like"/>
    <property type="match status" value="1"/>
</dbReference>
<name>A0AAU8M2V7_9BACT</name>
<keyword evidence="1" id="KW-0175">Coiled coil</keyword>
<reference evidence="3" key="1">
    <citation type="journal article" date="2024" name="Syst. Appl. Microbiol.">
        <title>First single-strain enrichments of Electrothrix cable bacteria, description of E. aestuarii sp. nov. and E. rattekaaiensis sp. nov., and proposal of a cable bacteria taxonomy following the rules of the SeqCode.</title>
        <authorList>
            <person name="Plum-Jensen L.E."/>
            <person name="Schramm A."/>
            <person name="Marshall I.P.G."/>
        </authorList>
    </citation>
    <scope>NUCLEOTIDE SEQUENCE</scope>
    <source>
        <strain evidence="3">Rat1</strain>
    </source>
</reference>
<dbReference type="Pfam" id="PF01590">
    <property type="entry name" value="GAF"/>
    <property type="match status" value="1"/>
</dbReference>
<gene>
    <name evidence="3" type="ORF">Q3M24_09585</name>
</gene>
<dbReference type="PANTHER" id="PTHR43102:SF2">
    <property type="entry name" value="GAF DOMAIN-CONTAINING PROTEIN"/>
    <property type="match status" value="1"/>
</dbReference>
<dbReference type="PANTHER" id="PTHR43102">
    <property type="entry name" value="SLR1143 PROTEIN"/>
    <property type="match status" value="1"/>
</dbReference>
<feature type="domain" description="GAF" evidence="2">
    <location>
        <begin position="5"/>
        <end position="147"/>
    </location>
</feature>